<organism evidence="2 3">
    <name type="scientific">Lutimonas vermicola</name>
    <dbReference type="NCBI Taxonomy" id="414288"/>
    <lineage>
        <taxon>Bacteria</taxon>
        <taxon>Pseudomonadati</taxon>
        <taxon>Bacteroidota</taxon>
        <taxon>Flavobacteriia</taxon>
        <taxon>Flavobacteriales</taxon>
        <taxon>Flavobacteriaceae</taxon>
        <taxon>Lutimonas</taxon>
    </lineage>
</organism>
<accession>A0ABU9L5C4</accession>
<dbReference type="Gene3D" id="2.30.110.10">
    <property type="entry name" value="Electron Transport, Fmn-binding Protein, Chain A"/>
    <property type="match status" value="1"/>
</dbReference>
<comment type="caution">
    <text evidence="2">The sequence shown here is derived from an EMBL/GenBank/DDBJ whole genome shotgun (WGS) entry which is preliminary data.</text>
</comment>
<reference evidence="2 3" key="1">
    <citation type="submission" date="2024-04" db="EMBL/GenBank/DDBJ databases">
        <title>whole genome sequencing of Lutimonas vermicola strain IMCC1616.</title>
        <authorList>
            <person name="Bae S.S."/>
        </authorList>
    </citation>
    <scope>NUCLEOTIDE SEQUENCE [LARGE SCALE GENOMIC DNA]</scope>
    <source>
        <strain evidence="2 3">IMCC1616</strain>
    </source>
</reference>
<dbReference type="EMBL" id="JBCDNA010000003">
    <property type="protein sequence ID" value="MEL4457095.1"/>
    <property type="molecule type" value="Genomic_DNA"/>
</dbReference>
<proteinExistence type="predicted"/>
<dbReference type="InterPro" id="IPR002563">
    <property type="entry name" value="Flavin_Rdtase-like_dom"/>
</dbReference>
<dbReference type="Proteomes" id="UP001474120">
    <property type="component" value="Unassembled WGS sequence"/>
</dbReference>
<name>A0ABU9L5C4_9FLAO</name>
<sequence length="204" mass="23347">MQVKEPFKDFVSLNVKESIWEHFYTVAPLVVIGSKEGNGFDLAPKHMVTPLGFSDFFGFVCTPRHNTYQNINRHLRFSVSFVKPDQILLSSLAAIPRCAVNNFSKDITDQIPTVMNQEQTAIFIEDSYVMLDCSLHKIIDGFDDYSLITGKVENALVHKDYKIISDKGQQKQIYDHPLLAYIAQGRFASIKETLSYPYPKDFQR</sequence>
<gene>
    <name evidence="2" type="ORF">AABB81_14395</name>
</gene>
<evidence type="ECO:0000313" key="2">
    <source>
        <dbReference type="EMBL" id="MEL4457095.1"/>
    </source>
</evidence>
<dbReference type="InterPro" id="IPR012349">
    <property type="entry name" value="Split_barrel_FMN-bd"/>
</dbReference>
<dbReference type="RefSeq" id="WP_342161255.1">
    <property type="nucleotide sequence ID" value="NZ_JBCDNA010000003.1"/>
</dbReference>
<feature type="domain" description="Flavin reductase like" evidence="1">
    <location>
        <begin position="27"/>
        <end position="160"/>
    </location>
</feature>
<dbReference type="SUPFAM" id="SSF50475">
    <property type="entry name" value="FMN-binding split barrel"/>
    <property type="match status" value="1"/>
</dbReference>
<evidence type="ECO:0000313" key="3">
    <source>
        <dbReference type="Proteomes" id="UP001474120"/>
    </source>
</evidence>
<evidence type="ECO:0000259" key="1">
    <source>
        <dbReference type="Pfam" id="PF01613"/>
    </source>
</evidence>
<keyword evidence="3" id="KW-1185">Reference proteome</keyword>
<protein>
    <submittedName>
        <fullName evidence="2">Flavin reductase</fullName>
    </submittedName>
</protein>
<dbReference type="Pfam" id="PF01613">
    <property type="entry name" value="Flavin_Reduct"/>
    <property type="match status" value="1"/>
</dbReference>